<gene>
    <name evidence="10" type="ORF">EC580_10485</name>
</gene>
<evidence type="ECO:0000256" key="7">
    <source>
        <dbReference type="ARBA" id="ARBA00023139"/>
    </source>
</evidence>
<accession>A0A3M8QU84</accession>
<proteinExistence type="inferred from homology"/>
<sequence length="472" mass="50806">MLAGLAVALMGILLSACAPAIHAPSPVGVRPPAMAKTVTTMQGAHPLHPGPWPEQDWWQGLQVAQLDGLLHHALTHSPQIMAAQSELDWAAAMGRLHGAALGTQINGAATIAPMQFSGNGPFGALGLGNKRYDSGDIGLGFSQALDFWGKRRYLWKDALGEERAANARLADTRRLLAGAIVRRYLDWCLSSRQYAQTESLLGLAEKRLQLAETRQRLGLSSQIPLTRQRQRVATLQVLAERWAGLADGARADLAELAATDPDTLPMQPEYPQGNVLPALPPHLRLDLLAHRPDVRAARDAAAARMAGTCAARAEFYPDVSFSALLDLDSASLATLLNPASFAYALGPAIHLPIFTSGALHARLHAAEARQSEAVAIYEQTVLRATRQVLTALSAWTSETGQWAAQRRAARSVAQRAVLVERRRALGVDDETAVLSQQEGVIQQQMRVDLLHYGGLRAWAELETALGGGYGHP</sequence>
<dbReference type="NCBIfam" id="TIGR01845">
    <property type="entry name" value="outer_NodT"/>
    <property type="match status" value="1"/>
</dbReference>
<keyword evidence="3 9" id="KW-1134">Transmembrane beta strand</keyword>
<dbReference type="PANTHER" id="PTHR30203:SF20">
    <property type="entry name" value="MULTIDRUG RESISTANCE OUTER MEMBRANE PROTEIN MDTP-RELATED"/>
    <property type="match status" value="1"/>
</dbReference>
<keyword evidence="6 9" id="KW-0472">Membrane</keyword>
<dbReference type="PANTHER" id="PTHR30203">
    <property type="entry name" value="OUTER MEMBRANE CATION EFFLUX PROTEIN"/>
    <property type="match status" value="1"/>
</dbReference>
<protein>
    <submittedName>
        <fullName evidence="10">Efflux transporter outer membrane subunit</fullName>
    </submittedName>
</protein>
<dbReference type="InterPro" id="IPR003423">
    <property type="entry name" value="OMP_efflux"/>
</dbReference>
<dbReference type="Gene3D" id="1.20.1600.10">
    <property type="entry name" value="Outer membrane efflux proteins (OEP)"/>
    <property type="match status" value="1"/>
</dbReference>
<dbReference type="GO" id="GO:0015562">
    <property type="term" value="F:efflux transmembrane transporter activity"/>
    <property type="evidence" value="ECO:0007669"/>
    <property type="project" value="InterPro"/>
</dbReference>
<keyword evidence="8 9" id="KW-0449">Lipoprotein</keyword>
<evidence type="ECO:0000256" key="5">
    <source>
        <dbReference type="ARBA" id="ARBA00022729"/>
    </source>
</evidence>
<evidence type="ECO:0000256" key="6">
    <source>
        <dbReference type="ARBA" id="ARBA00023136"/>
    </source>
</evidence>
<evidence type="ECO:0000256" key="4">
    <source>
        <dbReference type="ARBA" id="ARBA00022692"/>
    </source>
</evidence>
<dbReference type="Gene3D" id="2.20.200.10">
    <property type="entry name" value="Outer membrane efflux proteins (OEP)"/>
    <property type="match status" value="1"/>
</dbReference>
<dbReference type="InterPro" id="IPR010131">
    <property type="entry name" value="MdtP/NodT-like"/>
</dbReference>
<name>A0A3M8QU84_9PROT</name>
<comment type="caution">
    <text evidence="10">The sequence shown here is derived from an EMBL/GenBank/DDBJ whole genome shotgun (WGS) entry which is preliminary data.</text>
</comment>
<evidence type="ECO:0000256" key="8">
    <source>
        <dbReference type="ARBA" id="ARBA00023288"/>
    </source>
</evidence>
<dbReference type="EMBL" id="RIZI01000181">
    <property type="protein sequence ID" value="RNF59747.1"/>
    <property type="molecule type" value="Genomic_DNA"/>
</dbReference>
<dbReference type="AlphaFoldDB" id="A0A3M8QU84"/>
<reference evidence="10" key="1">
    <citation type="submission" date="2018-10" db="EMBL/GenBank/DDBJ databases">
        <title>Acidithiobacillus sulfuriphilus sp. nov.: an extremely acidophilic sulfur-oxidizing chemolithotroph isolated from a neutral pH environment.</title>
        <authorList>
            <person name="Falagan C."/>
            <person name="Moya-Beltran A."/>
            <person name="Quatrini R."/>
            <person name="Johnson D.B."/>
        </authorList>
    </citation>
    <scope>NUCLEOTIDE SEQUENCE [LARGE SCALE GENOMIC DNA]</scope>
    <source>
        <strain evidence="10">CJ-2</strain>
    </source>
</reference>
<evidence type="ECO:0000256" key="2">
    <source>
        <dbReference type="ARBA" id="ARBA00007613"/>
    </source>
</evidence>
<feature type="signal peptide" evidence="9">
    <location>
        <begin position="1"/>
        <end position="20"/>
    </location>
</feature>
<keyword evidence="4 9" id="KW-0812">Transmembrane</keyword>
<evidence type="ECO:0000256" key="1">
    <source>
        <dbReference type="ARBA" id="ARBA00004370"/>
    </source>
</evidence>
<keyword evidence="7 9" id="KW-0564">Palmitate</keyword>
<keyword evidence="5 9" id="KW-0732">Signal</keyword>
<comment type="subcellular location">
    <subcellularLocation>
        <location evidence="9">Cell membrane</location>
        <topology evidence="9">Lipid-anchor</topology>
    </subcellularLocation>
    <subcellularLocation>
        <location evidence="1">Membrane</location>
    </subcellularLocation>
</comment>
<feature type="chain" id="PRO_5017848061" evidence="9">
    <location>
        <begin position="21"/>
        <end position="472"/>
    </location>
</feature>
<comment type="similarity">
    <text evidence="2 9">Belongs to the outer membrane factor (OMF) (TC 1.B.17) family.</text>
</comment>
<evidence type="ECO:0000256" key="3">
    <source>
        <dbReference type="ARBA" id="ARBA00022452"/>
    </source>
</evidence>
<organism evidence="10">
    <name type="scientific">Acidithiobacillus sulfuriphilus</name>
    <dbReference type="NCBI Taxonomy" id="1867749"/>
    <lineage>
        <taxon>Bacteria</taxon>
        <taxon>Pseudomonadati</taxon>
        <taxon>Pseudomonadota</taxon>
        <taxon>Acidithiobacillia</taxon>
        <taxon>Acidithiobacillales</taxon>
        <taxon>Acidithiobacillaceae</taxon>
        <taxon>Acidithiobacillus</taxon>
    </lineage>
</organism>
<evidence type="ECO:0000313" key="10">
    <source>
        <dbReference type="EMBL" id="RNF59747.1"/>
    </source>
</evidence>
<dbReference type="OrthoDB" id="9783100at2"/>
<evidence type="ECO:0000256" key="9">
    <source>
        <dbReference type="RuleBase" id="RU362097"/>
    </source>
</evidence>
<dbReference type="Pfam" id="PF02321">
    <property type="entry name" value="OEP"/>
    <property type="match status" value="2"/>
</dbReference>
<dbReference type="SUPFAM" id="SSF56954">
    <property type="entry name" value="Outer membrane efflux proteins (OEP)"/>
    <property type="match status" value="1"/>
</dbReference>
<dbReference type="GO" id="GO:0005886">
    <property type="term" value="C:plasma membrane"/>
    <property type="evidence" value="ECO:0007669"/>
    <property type="project" value="UniProtKB-SubCell"/>
</dbReference>